<reference evidence="10" key="1">
    <citation type="submission" date="2015-11" db="EMBL/GenBank/DDBJ databases">
        <title>De novo transcriptome assembly of four potential Pierce s Disease insect vectors from Arizona vineyards.</title>
        <authorList>
            <person name="Tassone E.E."/>
        </authorList>
    </citation>
    <scope>NUCLEOTIDE SEQUENCE</scope>
</reference>
<dbReference type="GO" id="GO:0005737">
    <property type="term" value="C:cytoplasm"/>
    <property type="evidence" value="ECO:0007669"/>
    <property type="project" value="TreeGrafter"/>
</dbReference>
<dbReference type="FunFam" id="3.90.650.10:FF:000010">
    <property type="entry name" value="Selenide, water dikinase"/>
    <property type="match status" value="1"/>
</dbReference>
<keyword evidence="4" id="KW-0067">ATP-binding</keyword>
<evidence type="ECO:0000256" key="3">
    <source>
        <dbReference type="ARBA" id="ARBA00022777"/>
    </source>
</evidence>
<dbReference type="Gene3D" id="3.30.1330.10">
    <property type="entry name" value="PurM-like, N-terminal domain"/>
    <property type="match status" value="1"/>
</dbReference>
<evidence type="ECO:0000256" key="2">
    <source>
        <dbReference type="ARBA" id="ARBA00022741"/>
    </source>
</evidence>
<dbReference type="NCBIfam" id="TIGR00476">
    <property type="entry name" value="selD"/>
    <property type="match status" value="1"/>
</dbReference>
<evidence type="ECO:0008006" key="11">
    <source>
        <dbReference type="Google" id="ProtNLM"/>
    </source>
</evidence>
<name>A0A1B6GN22_9HEMI</name>
<evidence type="ECO:0000256" key="4">
    <source>
        <dbReference type="ARBA" id="ARBA00022840"/>
    </source>
</evidence>
<keyword evidence="2" id="KW-0547">Nucleotide-binding</keyword>
<dbReference type="Gene3D" id="3.90.650.10">
    <property type="entry name" value="PurM-like C-terminal domain"/>
    <property type="match status" value="1"/>
</dbReference>
<keyword evidence="5" id="KW-0711">Selenium</keyword>
<proteinExistence type="predicted"/>
<evidence type="ECO:0000256" key="1">
    <source>
        <dbReference type="ARBA" id="ARBA00022679"/>
    </source>
</evidence>
<evidence type="ECO:0000313" key="8">
    <source>
        <dbReference type="EMBL" id="JAS41053.1"/>
    </source>
</evidence>
<dbReference type="SUPFAM" id="SSF55326">
    <property type="entry name" value="PurM N-terminal domain-like"/>
    <property type="match status" value="1"/>
</dbReference>
<evidence type="ECO:0000313" key="9">
    <source>
        <dbReference type="EMBL" id="JAS45137.1"/>
    </source>
</evidence>
<dbReference type="EMBL" id="GECZ01024632">
    <property type="protein sequence ID" value="JAS45137.1"/>
    <property type="molecule type" value="Transcribed_RNA"/>
</dbReference>
<evidence type="ECO:0000256" key="5">
    <source>
        <dbReference type="ARBA" id="ARBA00023266"/>
    </source>
</evidence>
<sequence length="348" mass="37874">MNFLRGLEELDGENRGGSLSGVHDNQSAPTVGIGMDCSVTPVKYGGNLFMIQTTDFFYPIVDDPYIMGRITCANVVSDLYAVGVTEIDSLHMILAVSTKMTPEERGVTTELLLEGFHDAAKDAGTKVTGGDTRVNPWCTIGGVATSVCHLTEFIVPINAMPGDVLVLTKPLGTQVACKALTMIDNHPLWSKIKTFAPEDVIRKGHQMAVDSMARLNKTAAKVMHMFNTHAATDVTGYGILGHAENLAKYQKNAVTFVIHNLPVFNKMAHVAKVCGNLFKLHAGRAPETSGGLLIVLPREHGEAYCKEIERQEGYKAWIIGIVERGERTARLIEKPRIIEVLDKDSSAV</sequence>
<dbReference type="SUPFAM" id="SSF56042">
    <property type="entry name" value="PurM C-terminal domain-like"/>
    <property type="match status" value="1"/>
</dbReference>
<dbReference type="GO" id="GO:0016260">
    <property type="term" value="P:selenocysteine biosynthetic process"/>
    <property type="evidence" value="ECO:0007669"/>
    <property type="project" value="TreeGrafter"/>
</dbReference>
<dbReference type="AlphaFoldDB" id="A0A1B6GN22"/>
<dbReference type="InterPro" id="IPR036676">
    <property type="entry name" value="PurM-like_C_sf"/>
</dbReference>
<protein>
    <recommendedName>
        <fullName evidence="11">PurM-like C-terminal domain-containing protein</fullName>
    </recommendedName>
</protein>
<evidence type="ECO:0000259" key="6">
    <source>
        <dbReference type="Pfam" id="PF00586"/>
    </source>
</evidence>
<dbReference type="InterPro" id="IPR010918">
    <property type="entry name" value="PurM-like_C_dom"/>
</dbReference>
<keyword evidence="1" id="KW-0808">Transferase</keyword>
<keyword evidence="3" id="KW-0418">Kinase</keyword>
<dbReference type="InterPro" id="IPR004536">
    <property type="entry name" value="SPS/SelD"/>
</dbReference>
<dbReference type="InterPro" id="IPR016188">
    <property type="entry name" value="PurM-like_N"/>
</dbReference>
<dbReference type="PANTHER" id="PTHR10256">
    <property type="entry name" value="SELENIDE, WATER DIKINASE"/>
    <property type="match status" value="1"/>
</dbReference>
<evidence type="ECO:0000313" key="10">
    <source>
        <dbReference type="EMBL" id="JAS63807.1"/>
    </source>
</evidence>
<dbReference type="EMBL" id="GECZ01005962">
    <property type="protein sequence ID" value="JAS63807.1"/>
    <property type="molecule type" value="Transcribed_RNA"/>
</dbReference>
<dbReference type="Pfam" id="PF00586">
    <property type="entry name" value="AIRS"/>
    <property type="match status" value="1"/>
</dbReference>
<feature type="domain" description="PurM-like N-terminal" evidence="6">
    <location>
        <begin position="36"/>
        <end position="145"/>
    </location>
</feature>
<dbReference type="GO" id="GO:0005524">
    <property type="term" value="F:ATP binding"/>
    <property type="evidence" value="ECO:0007669"/>
    <property type="project" value="UniProtKB-KW"/>
</dbReference>
<gene>
    <name evidence="10" type="ORF">g.26536</name>
    <name evidence="9" type="ORF">g.26537</name>
    <name evidence="8" type="ORF">g.26538</name>
</gene>
<dbReference type="EMBL" id="GECZ01028716">
    <property type="protein sequence ID" value="JAS41053.1"/>
    <property type="molecule type" value="Transcribed_RNA"/>
</dbReference>
<dbReference type="PIRSF" id="PIRSF036407">
    <property type="entry name" value="Selenphspht_syn"/>
    <property type="match status" value="1"/>
</dbReference>
<dbReference type="GO" id="GO:0004756">
    <property type="term" value="F:selenide, water dikinase activity"/>
    <property type="evidence" value="ECO:0007669"/>
    <property type="project" value="TreeGrafter"/>
</dbReference>
<organism evidence="10">
    <name type="scientific">Cuerna arida</name>
    <dbReference type="NCBI Taxonomy" id="1464854"/>
    <lineage>
        <taxon>Eukaryota</taxon>
        <taxon>Metazoa</taxon>
        <taxon>Ecdysozoa</taxon>
        <taxon>Arthropoda</taxon>
        <taxon>Hexapoda</taxon>
        <taxon>Insecta</taxon>
        <taxon>Pterygota</taxon>
        <taxon>Neoptera</taxon>
        <taxon>Paraneoptera</taxon>
        <taxon>Hemiptera</taxon>
        <taxon>Auchenorrhyncha</taxon>
        <taxon>Membracoidea</taxon>
        <taxon>Cicadellidae</taxon>
        <taxon>Cicadellinae</taxon>
        <taxon>Proconiini</taxon>
        <taxon>Cuerna</taxon>
    </lineage>
</organism>
<feature type="domain" description="PurM-like C-terminal" evidence="7">
    <location>
        <begin position="161"/>
        <end position="328"/>
    </location>
</feature>
<dbReference type="Pfam" id="PF02769">
    <property type="entry name" value="AIRS_C"/>
    <property type="match status" value="1"/>
</dbReference>
<evidence type="ECO:0000259" key="7">
    <source>
        <dbReference type="Pfam" id="PF02769"/>
    </source>
</evidence>
<dbReference type="PANTHER" id="PTHR10256:SF0">
    <property type="entry name" value="INACTIVE SELENIDE, WATER DIKINASE-LIKE PROTEIN-RELATED"/>
    <property type="match status" value="1"/>
</dbReference>
<accession>A0A1B6GN22</accession>
<dbReference type="InterPro" id="IPR036921">
    <property type="entry name" value="PurM-like_N_sf"/>
</dbReference>